<dbReference type="InterPro" id="IPR044055">
    <property type="entry name" value="RibLong"/>
</dbReference>
<evidence type="ECO:0000256" key="5">
    <source>
        <dbReference type="SAM" id="MobiDB-lite"/>
    </source>
</evidence>
<dbReference type="NCBIfam" id="TIGR01167">
    <property type="entry name" value="LPXTG_anchor"/>
    <property type="match status" value="1"/>
</dbReference>
<sequence length="508" mass="51939">MISRRYLALLTSAALTTTLVVPQAQAQEVPPAEGNVTVAAENQPAANPAENFTVPAQINTQVMAGGPASTVTVEATGGTGNFEYTLGGAENLPAGVTATLANNVVTLTAARDAVVDSTGYIMVWVRHYGENGSQSVKGVRVNVAVTPFVNQAEDFRILDENATVAQAGTTTGQFDAEGAAGRVVHTIGDRPADWPAGLNVTTTEDGAYTVTADRSVAPGRYSIMHWARHFHPNGQQSVRGAWMHITVTEAAVVLNYDGVTMEPGETRTDITPNPELHTQDPTIQYRGPISAPEGWDVKVDRVTGRVEVTVPEDAVPGDYPIEVNAVRVVNGEEVVLSTGTLVVTVAEEDVVPPVDDEDEGGSAILGSSLPLLLGLGIAGSALAGSALLSSGGSAVADGSAAPAQNNPGAPAPAPAPAQNQAPAPAQGQAPTGGHDPKAVAQAQAANAKAAPAATQAQPKKVAATQPQAQAQPQRQLANTGVQGTLIALAVGLAAIAAGVLLVMRRRTN</sequence>
<evidence type="ECO:0000256" key="1">
    <source>
        <dbReference type="ARBA" id="ARBA00022512"/>
    </source>
</evidence>
<feature type="region of interest" description="Disordered" evidence="5">
    <location>
        <begin position="393"/>
        <end position="475"/>
    </location>
</feature>
<dbReference type="Proteomes" id="UP001596244">
    <property type="component" value="Unassembled WGS sequence"/>
</dbReference>
<gene>
    <name evidence="9" type="ORF">ACFPUZ_09110</name>
</gene>
<name>A0ABW1QEE6_9CORY</name>
<proteinExistence type="predicted"/>
<accession>A0ABW1QEE6</accession>
<evidence type="ECO:0000256" key="2">
    <source>
        <dbReference type="ARBA" id="ARBA00022525"/>
    </source>
</evidence>
<keyword evidence="10" id="KW-1185">Reference proteome</keyword>
<feature type="compositionally biased region" description="Low complexity" evidence="5">
    <location>
        <begin position="438"/>
        <end position="473"/>
    </location>
</feature>
<evidence type="ECO:0000313" key="10">
    <source>
        <dbReference type="Proteomes" id="UP001596244"/>
    </source>
</evidence>
<feature type="chain" id="PRO_5046478763" evidence="7">
    <location>
        <begin position="27"/>
        <end position="508"/>
    </location>
</feature>
<evidence type="ECO:0000259" key="8">
    <source>
        <dbReference type="PROSITE" id="PS50847"/>
    </source>
</evidence>
<keyword evidence="6" id="KW-1133">Transmembrane helix</keyword>
<feature type="compositionally biased region" description="Low complexity" evidence="5">
    <location>
        <begin position="393"/>
        <end position="408"/>
    </location>
</feature>
<comment type="caution">
    <text evidence="9">The sequence shown here is derived from an EMBL/GenBank/DDBJ whole genome shotgun (WGS) entry which is preliminary data.</text>
</comment>
<dbReference type="PROSITE" id="PS50847">
    <property type="entry name" value="GRAM_POS_ANCHORING"/>
    <property type="match status" value="1"/>
</dbReference>
<keyword evidence="1" id="KW-0134">Cell wall</keyword>
<feature type="compositionally biased region" description="Low complexity" evidence="5">
    <location>
        <begin position="416"/>
        <end position="429"/>
    </location>
</feature>
<evidence type="ECO:0000256" key="4">
    <source>
        <dbReference type="ARBA" id="ARBA00023088"/>
    </source>
</evidence>
<feature type="signal peptide" evidence="7">
    <location>
        <begin position="1"/>
        <end position="26"/>
    </location>
</feature>
<organism evidence="9 10">
    <name type="scientific">Corynebacterium nasicanis</name>
    <dbReference type="NCBI Taxonomy" id="1448267"/>
    <lineage>
        <taxon>Bacteria</taxon>
        <taxon>Bacillati</taxon>
        <taxon>Actinomycetota</taxon>
        <taxon>Actinomycetes</taxon>
        <taxon>Mycobacteriales</taxon>
        <taxon>Corynebacteriaceae</taxon>
        <taxon>Corynebacterium</taxon>
    </lineage>
</organism>
<dbReference type="RefSeq" id="WP_377001606.1">
    <property type="nucleotide sequence ID" value="NZ_JBHSQE010000009.1"/>
</dbReference>
<dbReference type="Pfam" id="PF00746">
    <property type="entry name" value="Gram_pos_anchor"/>
    <property type="match status" value="1"/>
</dbReference>
<dbReference type="EMBL" id="JBHSQE010000009">
    <property type="protein sequence ID" value="MFC6146965.1"/>
    <property type="molecule type" value="Genomic_DNA"/>
</dbReference>
<keyword evidence="2" id="KW-0964">Secreted</keyword>
<keyword evidence="4" id="KW-0572">Peptidoglycan-anchor</keyword>
<keyword evidence="3 7" id="KW-0732">Signal</keyword>
<feature type="transmembrane region" description="Helical" evidence="6">
    <location>
        <begin position="483"/>
        <end position="503"/>
    </location>
</feature>
<evidence type="ECO:0000256" key="7">
    <source>
        <dbReference type="SAM" id="SignalP"/>
    </source>
</evidence>
<reference evidence="10" key="1">
    <citation type="journal article" date="2019" name="Int. J. Syst. Evol. Microbiol.">
        <title>The Global Catalogue of Microorganisms (GCM) 10K type strain sequencing project: providing services to taxonomists for standard genome sequencing and annotation.</title>
        <authorList>
            <consortium name="The Broad Institute Genomics Platform"/>
            <consortium name="The Broad Institute Genome Sequencing Center for Infectious Disease"/>
            <person name="Wu L."/>
            <person name="Ma J."/>
        </authorList>
    </citation>
    <scope>NUCLEOTIDE SEQUENCE [LARGE SCALE GENOMIC DNA]</scope>
    <source>
        <strain evidence="10">CCUG 51943</strain>
    </source>
</reference>
<dbReference type="Pfam" id="PF18957">
    <property type="entry name" value="RibLong"/>
    <property type="match status" value="1"/>
</dbReference>
<evidence type="ECO:0000256" key="3">
    <source>
        <dbReference type="ARBA" id="ARBA00022729"/>
    </source>
</evidence>
<evidence type="ECO:0000313" key="9">
    <source>
        <dbReference type="EMBL" id="MFC6146965.1"/>
    </source>
</evidence>
<protein>
    <submittedName>
        <fullName evidence="9">Rib/alpha-like domain-containing protein</fullName>
    </submittedName>
</protein>
<evidence type="ECO:0000256" key="6">
    <source>
        <dbReference type="SAM" id="Phobius"/>
    </source>
</evidence>
<dbReference type="InterPro" id="IPR019931">
    <property type="entry name" value="LPXTG_anchor"/>
</dbReference>
<feature type="domain" description="Gram-positive cocci surface proteins LPxTG" evidence="8">
    <location>
        <begin position="476"/>
        <end position="508"/>
    </location>
</feature>
<keyword evidence="6" id="KW-0812">Transmembrane</keyword>
<keyword evidence="6" id="KW-0472">Membrane</keyword>